<dbReference type="Gene3D" id="1.20.1110.10">
    <property type="entry name" value="Calcium-transporting ATPase, transmembrane domain"/>
    <property type="match status" value="1"/>
</dbReference>
<keyword evidence="10 12" id="KW-0472">Membrane</keyword>
<dbReference type="SFLD" id="SFLDF00027">
    <property type="entry name" value="p-type_atpase"/>
    <property type="match status" value="1"/>
</dbReference>
<dbReference type="PRINTS" id="PR00119">
    <property type="entry name" value="CATATPASE"/>
</dbReference>
<feature type="transmembrane region" description="Helical" evidence="12">
    <location>
        <begin position="836"/>
        <end position="858"/>
    </location>
</feature>
<dbReference type="PANTHER" id="PTHR43294:SF20">
    <property type="entry name" value="P-TYPE ATPASE"/>
    <property type="match status" value="1"/>
</dbReference>
<dbReference type="InterPro" id="IPR023298">
    <property type="entry name" value="ATPase_P-typ_TM_dom_sf"/>
</dbReference>
<dbReference type="AlphaFoldDB" id="A0A1Z4JNQ0"/>
<keyword evidence="8" id="KW-1278">Translocase</keyword>
<reference evidence="14 15" key="1">
    <citation type="submission" date="2017-06" db="EMBL/GenBank/DDBJ databases">
        <title>Genome sequencing of cyanobaciteial culture collection at National Institute for Environmental Studies (NIES).</title>
        <authorList>
            <person name="Hirose Y."/>
            <person name="Shimura Y."/>
            <person name="Fujisawa T."/>
            <person name="Nakamura Y."/>
            <person name="Kawachi M."/>
        </authorList>
    </citation>
    <scope>NUCLEOTIDE SEQUENCE [LARGE SCALE GENOMIC DNA]</scope>
    <source>
        <strain evidence="14 15">NIES-2135</strain>
    </source>
</reference>
<evidence type="ECO:0000256" key="12">
    <source>
        <dbReference type="SAM" id="Phobius"/>
    </source>
</evidence>
<dbReference type="InterPro" id="IPR059000">
    <property type="entry name" value="ATPase_P-type_domA"/>
</dbReference>
<dbReference type="InterPro" id="IPR023214">
    <property type="entry name" value="HAD_sf"/>
</dbReference>
<dbReference type="GO" id="GO:0036376">
    <property type="term" value="P:sodium ion export across plasma membrane"/>
    <property type="evidence" value="ECO:0007669"/>
    <property type="project" value="TreeGrafter"/>
</dbReference>
<dbReference type="InterPro" id="IPR008250">
    <property type="entry name" value="ATPase_P-typ_transduc_dom_A_sf"/>
</dbReference>
<protein>
    <submittedName>
        <fullName evidence="14">HAD superfamily ATPase</fullName>
    </submittedName>
</protein>
<dbReference type="GO" id="GO:0016887">
    <property type="term" value="F:ATP hydrolysis activity"/>
    <property type="evidence" value="ECO:0007669"/>
    <property type="project" value="InterPro"/>
</dbReference>
<dbReference type="SUPFAM" id="SSF56784">
    <property type="entry name" value="HAD-like"/>
    <property type="match status" value="1"/>
</dbReference>
<dbReference type="GO" id="GO:0030007">
    <property type="term" value="P:intracellular potassium ion homeostasis"/>
    <property type="evidence" value="ECO:0007669"/>
    <property type="project" value="TreeGrafter"/>
</dbReference>
<dbReference type="SUPFAM" id="SSF81660">
    <property type="entry name" value="Metal cation-transporting ATPase, ATP-binding domain N"/>
    <property type="match status" value="1"/>
</dbReference>
<dbReference type="Pfam" id="PF13246">
    <property type="entry name" value="Cation_ATPase"/>
    <property type="match status" value="1"/>
</dbReference>
<dbReference type="SFLD" id="SFLDG00002">
    <property type="entry name" value="C1.7:_P-type_atpase_like"/>
    <property type="match status" value="1"/>
</dbReference>
<keyword evidence="4 12" id="KW-0812">Transmembrane</keyword>
<feature type="transmembrane region" description="Helical" evidence="12">
    <location>
        <begin position="878"/>
        <end position="895"/>
    </location>
</feature>
<dbReference type="GO" id="GO:0005886">
    <property type="term" value="C:plasma membrane"/>
    <property type="evidence" value="ECO:0007669"/>
    <property type="project" value="UniProtKB-SubCell"/>
</dbReference>
<evidence type="ECO:0000256" key="8">
    <source>
        <dbReference type="ARBA" id="ARBA00022967"/>
    </source>
</evidence>
<dbReference type="Gene3D" id="3.40.50.1000">
    <property type="entry name" value="HAD superfamily/HAD-like"/>
    <property type="match status" value="1"/>
</dbReference>
<dbReference type="CDD" id="cd02080">
    <property type="entry name" value="P-type_ATPase_cation"/>
    <property type="match status" value="1"/>
</dbReference>
<dbReference type="InterPro" id="IPR018303">
    <property type="entry name" value="ATPase_P-typ_P_site"/>
</dbReference>
<feature type="transmembrane region" description="Helical" evidence="12">
    <location>
        <begin position="702"/>
        <end position="727"/>
    </location>
</feature>
<dbReference type="EMBL" id="AP018203">
    <property type="protein sequence ID" value="BAY58330.1"/>
    <property type="molecule type" value="Genomic_DNA"/>
</dbReference>
<dbReference type="InterPro" id="IPR036412">
    <property type="entry name" value="HAD-like_sf"/>
</dbReference>
<dbReference type="SFLD" id="SFLDS00003">
    <property type="entry name" value="Haloacid_Dehalogenase"/>
    <property type="match status" value="1"/>
</dbReference>
<keyword evidence="9 12" id="KW-1133">Transmembrane helix</keyword>
<evidence type="ECO:0000256" key="1">
    <source>
        <dbReference type="ARBA" id="ARBA00004651"/>
    </source>
</evidence>
<evidence type="ECO:0000256" key="6">
    <source>
        <dbReference type="ARBA" id="ARBA00022741"/>
    </source>
</evidence>
<dbReference type="InterPro" id="IPR044492">
    <property type="entry name" value="P_typ_ATPase_HD_dom"/>
</dbReference>
<keyword evidence="7" id="KW-0067">ATP-binding</keyword>
<evidence type="ECO:0000313" key="14">
    <source>
        <dbReference type="EMBL" id="BAY58330.1"/>
    </source>
</evidence>
<feature type="transmembrane region" description="Helical" evidence="12">
    <location>
        <begin position="259"/>
        <end position="279"/>
    </location>
</feature>
<dbReference type="SUPFAM" id="SSF81653">
    <property type="entry name" value="Calcium ATPase, transduction domain A"/>
    <property type="match status" value="1"/>
</dbReference>
<organism evidence="14 15">
    <name type="scientific">Leptolyngbya boryana NIES-2135</name>
    <dbReference type="NCBI Taxonomy" id="1973484"/>
    <lineage>
        <taxon>Bacteria</taxon>
        <taxon>Bacillati</taxon>
        <taxon>Cyanobacteriota</taxon>
        <taxon>Cyanophyceae</taxon>
        <taxon>Leptolyngbyales</taxon>
        <taxon>Leptolyngbyaceae</taxon>
        <taxon>Leptolyngbya group</taxon>
        <taxon>Leptolyngbya</taxon>
    </lineage>
</organism>
<dbReference type="FunFam" id="3.40.50.1000:FF:000028">
    <property type="entry name" value="Calcium-transporting P-type ATPase, putative"/>
    <property type="match status" value="1"/>
</dbReference>
<dbReference type="GO" id="GO:1990573">
    <property type="term" value="P:potassium ion import across plasma membrane"/>
    <property type="evidence" value="ECO:0007669"/>
    <property type="project" value="TreeGrafter"/>
</dbReference>
<keyword evidence="3" id="KW-1003">Cell membrane</keyword>
<dbReference type="Gene3D" id="3.40.1110.10">
    <property type="entry name" value="Calcium-transporting ATPase, cytoplasmic domain N"/>
    <property type="match status" value="1"/>
</dbReference>
<dbReference type="InterPro" id="IPR050510">
    <property type="entry name" value="Cation_transp_ATPase_P-type"/>
</dbReference>
<dbReference type="Pfam" id="PF00690">
    <property type="entry name" value="Cation_ATPase_N"/>
    <property type="match status" value="1"/>
</dbReference>
<evidence type="ECO:0000256" key="2">
    <source>
        <dbReference type="ARBA" id="ARBA00005675"/>
    </source>
</evidence>
<feature type="transmembrane region" description="Helical" evidence="12">
    <location>
        <begin position="774"/>
        <end position="794"/>
    </location>
</feature>
<keyword evidence="6" id="KW-0547">Nucleotide-binding</keyword>
<dbReference type="Gene3D" id="2.70.150.10">
    <property type="entry name" value="Calcium-transporting ATPase, cytoplasmic transduction domain A"/>
    <property type="match status" value="1"/>
</dbReference>
<evidence type="ECO:0000256" key="7">
    <source>
        <dbReference type="ARBA" id="ARBA00022840"/>
    </source>
</evidence>
<sequence>MITRESSSDIEQSASDWHHLPPPEVVTRLETHPDQGLHPLAVEQRQQKYGANQLTQKAGKNPLILLLEQFNQPLIYILLVSAGITALLQDWVETWVILAVVVINALIGFAQEYKAIKAMQALAQTAQSDATVIRGGQKQQIPATELVPGDLVTLQSGNKVPADLRLLQSRNLQIDESALTGESVPVEKNTIAQLDLETALADRLNLAYASTLVTYGTATGVVIATGDRTEIGHINELISSADVLTTPLTRKINHFSQTLMYVVLGASAIAFVAGALRGYSLDDNFLGVVALAVAAIPEGLPAAVTITLAIGVNRMAKRNAIIRKLPTVETLGSTTVICSDKTGTLTQNAMTVQEIYAGDQVIRVSGVGYAPEGELSTSGENQALIECLKAGLLCNDSRIVEEDQGWTIVGDPTEAALITVAHKAGLDRHTLAQELPRHDSIPFESQYQYMATLHPVADQALIYIKGSVESLLPRCTGELSASGDTIALEVDRLHQCVEQMTTQGLRVLAFAKLDLPTVPPSLTHESLDHGLTFLGLQGMIDPPREEAVQAVQACRNAGIKVKMITGDHIGTAAAIGEQIGLAKSPPQDRTGAAMTGTEISKRSDQELPAIAEHTAVFARVTPEQKLRLVRALQSRGHVVAMTGDGVNDAPALRQADIGIAMGITGTEVAKEAASMILTDDNFATIEAAVEEGRGVYDNIIKFIVWALPTNLSEGLVIFVATLLGITLPILPLQILWINTTTAVLLGTGLAVEPKEPEIMTRSPRPPRSPLLRPSMVRFIALAGILLCIFAFVVYEVAIRNQASIESARTAAVNAIVFGQIFLLFNCRSLSYSMFQLGIFSNPILLLGVGVMIALQMLFTYAPWMNQVFGTAPVQPSEWGVILATSLGVYLLIELLKWNRRRSRA</sequence>
<dbReference type="NCBIfam" id="TIGR01494">
    <property type="entry name" value="ATPase_P-type"/>
    <property type="match status" value="2"/>
</dbReference>
<dbReference type="GO" id="GO:0006883">
    <property type="term" value="P:intracellular sodium ion homeostasis"/>
    <property type="evidence" value="ECO:0007669"/>
    <property type="project" value="TreeGrafter"/>
</dbReference>
<dbReference type="GO" id="GO:0005391">
    <property type="term" value="F:P-type sodium:potassium-exchanging transporter activity"/>
    <property type="evidence" value="ECO:0007669"/>
    <property type="project" value="TreeGrafter"/>
</dbReference>
<feature type="transmembrane region" description="Helical" evidence="12">
    <location>
        <begin position="285"/>
        <end position="312"/>
    </location>
</feature>
<dbReference type="InterPro" id="IPR006068">
    <property type="entry name" value="ATPase_P-typ_cation-transptr_C"/>
</dbReference>
<dbReference type="InterPro" id="IPR023299">
    <property type="entry name" value="ATPase_P-typ_cyto_dom_N"/>
</dbReference>
<dbReference type="Proteomes" id="UP000217895">
    <property type="component" value="Chromosome"/>
</dbReference>
<dbReference type="FunFam" id="3.40.50.1000:FF:000001">
    <property type="entry name" value="Phospholipid-transporting ATPase IC"/>
    <property type="match status" value="1"/>
</dbReference>
<evidence type="ECO:0000256" key="9">
    <source>
        <dbReference type="ARBA" id="ARBA00022989"/>
    </source>
</evidence>
<accession>A0A1Z4JNQ0</accession>
<dbReference type="InterPro" id="IPR004014">
    <property type="entry name" value="ATPase_P-typ_cation-transptr_N"/>
</dbReference>
<dbReference type="GO" id="GO:0005524">
    <property type="term" value="F:ATP binding"/>
    <property type="evidence" value="ECO:0007669"/>
    <property type="project" value="UniProtKB-KW"/>
</dbReference>
<dbReference type="Pfam" id="PF00122">
    <property type="entry name" value="E1-E2_ATPase"/>
    <property type="match status" value="1"/>
</dbReference>
<evidence type="ECO:0000256" key="4">
    <source>
        <dbReference type="ARBA" id="ARBA00022692"/>
    </source>
</evidence>
<evidence type="ECO:0000259" key="13">
    <source>
        <dbReference type="SMART" id="SM00831"/>
    </source>
</evidence>
<evidence type="ECO:0000313" key="15">
    <source>
        <dbReference type="Proteomes" id="UP000217895"/>
    </source>
</evidence>
<dbReference type="FunFam" id="2.70.150.10:FF:000016">
    <property type="entry name" value="Calcium-transporting P-type ATPase putative"/>
    <property type="match status" value="1"/>
</dbReference>
<dbReference type="GO" id="GO:0046872">
    <property type="term" value="F:metal ion binding"/>
    <property type="evidence" value="ECO:0007669"/>
    <property type="project" value="UniProtKB-KW"/>
</dbReference>
<evidence type="ECO:0000256" key="3">
    <source>
        <dbReference type="ARBA" id="ARBA00022475"/>
    </source>
</evidence>
<proteinExistence type="inferred from homology"/>
<dbReference type="PANTHER" id="PTHR43294">
    <property type="entry name" value="SODIUM/POTASSIUM-TRANSPORTING ATPASE SUBUNIT ALPHA"/>
    <property type="match status" value="1"/>
</dbReference>
<comment type="subcellular location">
    <subcellularLocation>
        <location evidence="1">Cell membrane</location>
        <topology evidence="1">Multi-pass membrane protein</topology>
    </subcellularLocation>
</comment>
<dbReference type="PRINTS" id="PR00120">
    <property type="entry name" value="HATPASE"/>
</dbReference>
<feature type="transmembrane region" description="Helical" evidence="12">
    <location>
        <begin position="70"/>
        <end position="88"/>
    </location>
</feature>
<dbReference type="PROSITE" id="PS00154">
    <property type="entry name" value="ATPASE_E1_E2"/>
    <property type="match status" value="1"/>
</dbReference>
<feature type="transmembrane region" description="Helical" evidence="12">
    <location>
        <begin position="94"/>
        <end position="110"/>
    </location>
</feature>
<name>A0A1Z4JNQ0_LEPBY</name>
<dbReference type="SMART" id="SM00831">
    <property type="entry name" value="Cation_ATPase_N"/>
    <property type="match status" value="1"/>
</dbReference>
<comment type="similarity">
    <text evidence="2">Belongs to the cation transport ATPase (P-type) (TC 3.A.3) family. Type IIA subfamily.</text>
</comment>
<dbReference type="GO" id="GO:1902600">
    <property type="term" value="P:proton transmembrane transport"/>
    <property type="evidence" value="ECO:0007669"/>
    <property type="project" value="TreeGrafter"/>
</dbReference>
<dbReference type="SUPFAM" id="SSF81665">
    <property type="entry name" value="Calcium ATPase, transmembrane domain M"/>
    <property type="match status" value="1"/>
</dbReference>
<keyword evidence="5" id="KW-0479">Metal-binding</keyword>
<dbReference type="Pfam" id="PF00689">
    <property type="entry name" value="Cation_ATPase_C"/>
    <property type="match status" value="1"/>
</dbReference>
<keyword evidence="15" id="KW-1185">Reference proteome</keyword>
<feature type="region of interest" description="Disordered" evidence="11">
    <location>
        <begin position="1"/>
        <end position="21"/>
    </location>
</feature>
<evidence type="ECO:0000256" key="5">
    <source>
        <dbReference type="ARBA" id="ARBA00022723"/>
    </source>
</evidence>
<gene>
    <name evidence="14" type="ORF">NIES2135_52030</name>
</gene>
<evidence type="ECO:0000256" key="10">
    <source>
        <dbReference type="ARBA" id="ARBA00023136"/>
    </source>
</evidence>
<dbReference type="InterPro" id="IPR001757">
    <property type="entry name" value="P_typ_ATPase"/>
</dbReference>
<evidence type="ECO:0000256" key="11">
    <source>
        <dbReference type="SAM" id="MobiDB-lite"/>
    </source>
</evidence>
<feature type="domain" description="Cation-transporting P-type ATPase N-terminal" evidence="13">
    <location>
        <begin position="16"/>
        <end position="90"/>
    </location>
</feature>